<proteinExistence type="predicted"/>
<sequence>MDICQSCKKNPVEVIDDSDNPAYPYKVCTGCHERLVSRALRPREYFNLAALHGITYHLCDDFYDDDGTACDPEIEVVFDPALAFPALGELRDLPSIVDYAIVKWSVPDDAVQAITQFEKKEILRELDKRLSLNRGLSSRIYELVAVTLGGYADEWIVRQWEARTEDDFPMYAEALAKCLEPDLGFALYSQQVERMEQPGGMVDAMTGLIYFQSKAGLQWIEANVGRVSNISNEWGYLAVASQFDWPTAKRWLEGGRPLSLIALDALGNCAVTSETVNSTHWLQNNPQRLLAPDSVEEMNRVLLQYGEVDKVPRVRSKISYIIDSWERILK</sequence>
<reference evidence="1 2" key="1">
    <citation type="submission" date="2021-05" db="EMBL/GenBank/DDBJ databases">
        <title>A Polyphasic approach of four new species of the genus Ohtaekwangia: Ohtaekwangia histidinii sp. nov., Ohtaekwangia cretensis sp. nov., Ohtaekwangia indiensis sp. nov., Ohtaekwangia reichenbachii sp. nov. from diverse environment.</title>
        <authorList>
            <person name="Octaviana S."/>
        </authorList>
    </citation>
    <scope>NUCLEOTIDE SEQUENCE [LARGE SCALE GENOMIC DNA]</scope>
    <source>
        <strain evidence="1 2">PWU37</strain>
    </source>
</reference>
<evidence type="ECO:0000313" key="1">
    <source>
        <dbReference type="EMBL" id="MBT1690500.1"/>
    </source>
</evidence>
<organism evidence="1 2">
    <name type="scientific">Dawidia soli</name>
    <dbReference type="NCBI Taxonomy" id="2782352"/>
    <lineage>
        <taxon>Bacteria</taxon>
        <taxon>Pseudomonadati</taxon>
        <taxon>Bacteroidota</taxon>
        <taxon>Cytophagia</taxon>
        <taxon>Cytophagales</taxon>
        <taxon>Chryseotaleaceae</taxon>
        <taxon>Dawidia</taxon>
    </lineage>
</organism>
<dbReference type="EMBL" id="JAHESC010000069">
    <property type="protein sequence ID" value="MBT1690500.1"/>
    <property type="molecule type" value="Genomic_DNA"/>
</dbReference>
<protein>
    <submittedName>
        <fullName evidence="1">Uncharacterized protein</fullName>
    </submittedName>
</protein>
<evidence type="ECO:0000313" key="2">
    <source>
        <dbReference type="Proteomes" id="UP001319180"/>
    </source>
</evidence>
<dbReference type="RefSeq" id="WP_254093922.1">
    <property type="nucleotide sequence ID" value="NZ_JAHESC010000069.1"/>
</dbReference>
<name>A0AAP2GLD5_9BACT</name>
<gene>
    <name evidence="1" type="ORF">KK078_28305</name>
</gene>
<dbReference type="Proteomes" id="UP001319180">
    <property type="component" value="Unassembled WGS sequence"/>
</dbReference>
<keyword evidence="2" id="KW-1185">Reference proteome</keyword>
<dbReference type="AlphaFoldDB" id="A0AAP2GLD5"/>
<accession>A0AAP2GLD5</accession>
<comment type="caution">
    <text evidence="1">The sequence shown here is derived from an EMBL/GenBank/DDBJ whole genome shotgun (WGS) entry which is preliminary data.</text>
</comment>